<proteinExistence type="predicted"/>
<keyword evidence="3" id="KW-1185">Reference proteome</keyword>
<dbReference type="KEGG" id="spzr:G5C33_11675"/>
<sequence>MRNALLFAATLCAFSSAPALAQSDTQVRETIGESVGDATGRIGALTPVSCVGASIPPSTDRDALFALVRKNFTPETDEEQRAMRAVGAALQSCRGRFGWGDARQNAALAYFRGGLIREQAASRLVDYGVTVDQFEAALEALSDADRQRLIDEAVTSGSAMTAAARALESQGAAFGAPQGEELQRIGQAIGQGLIGELATNQAEQAYRGH</sequence>
<feature type="chain" id="PRO_5026031458" evidence="1">
    <location>
        <begin position="22"/>
        <end position="209"/>
    </location>
</feature>
<gene>
    <name evidence="2" type="ORF">G5C33_11675</name>
</gene>
<reference evidence="2 3" key="1">
    <citation type="submission" date="2020-02" db="EMBL/GenBank/DDBJ databases">
        <authorList>
            <person name="Zheng R.K."/>
            <person name="Sun C.M."/>
        </authorList>
    </citation>
    <scope>NUCLEOTIDE SEQUENCE [LARGE SCALE GENOMIC DNA]</scope>
    <source>
        <strain evidence="3">zrk23</strain>
    </source>
</reference>
<keyword evidence="1" id="KW-0732">Signal</keyword>
<name>A0A6G6Y631_9SPHN</name>
<evidence type="ECO:0000313" key="2">
    <source>
        <dbReference type="EMBL" id="QIG80370.1"/>
    </source>
</evidence>
<organism evidence="2 3">
    <name type="scientific">Stakelama tenebrarum</name>
    <dbReference type="NCBI Taxonomy" id="2711215"/>
    <lineage>
        <taxon>Bacteria</taxon>
        <taxon>Pseudomonadati</taxon>
        <taxon>Pseudomonadota</taxon>
        <taxon>Alphaproteobacteria</taxon>
        <taxon>Sphingomonadales</taxon>
        <taxon>Sphingomonadaceae</taxon>
        <taxon>Stakelama</taxon>
    </lineage>
</organism>
<dbReference type="EMBL" id="CP049109">
    <property type="protein sequence ID" value="QIG80370.1"/>
    <property type="molecule type" value="Genomic_DNA"/>
</dbReference>
<dbReference type="AlphaFoldDB" id="A0A6G6Y631"/>
<dbReference type="Proteomes" id="UP000501568">
    <property type="component" value="Chromosome"/>
</dbReference>
<dbReference type="RefSeq" id="WP_165327377.1">
    <property type="nucleotide sequence ID" value="NZ_CP049109.1"/>
</dbReference>
<evidence type="ECO:0000313" key="3">
    <source>
        <dbReference type="Proteomes" id="UP000501568"/>
    </source>
</evidence>
<accession>A0A6G6Y631</accession>
<feature type="signal peptide" evidence="1">
    <location>
        <begin position="1"/>
        <end position="21"/>
    </location>
</feature>
<protein>
    <submittedName>
        <fullName evidence="2">Uncharacterized protein</fullName>
    </submittedName>
</protein>
<evidence type="ECO:0000256" key="1">
    <source>
        <dbReference type="SAM" id="SignalP"/>
    </source>
</evidence>